<dbReference type="CDD" id="cd12108">
    <property type="entry name" value="Hr-like"/>
    <property type="match status" value="1"/>
</dbReference>
<evidence type="ECO:0000313" key="3">
    <source>
        <dbReference type="EMBL" id="GAA0316489.1"/>
    </source>
</evidence>
<evidence type="ECO:0000259" key="2">
    <source>
        <dbReference type="Pfam" id="PF01814"/>
    </source>
</evidence>
<feature type="compositionally biased region" description="Pro residues" evidence="1">
    <location>
        <begin position="150"/>
        <end position="159"/>
    </location>
</feature>
<keyword evidence="4" id="KW-1185">Reference proteome</keyword>
<dbReference type="RefSeq" id="WP_344167050.1">
    <property type="nucleotide sequence ID" value="NZ_BAAABV010000028.1"/>
</dbReference>
<evidence type="ECO:0000313" key="4">
    <source>
        <dbReference type="Proteomes" id="UP001501867"/>
    </source>
</evidence>
<gene>
    <name evidence="3" type="ORF">GCM10010302_64480</name>
</gene>
<dbReference type="InterPro" id="IPR012312">
    <property type="entry name" value="Hemerythrin-like"/>
</dbReference>
<evidence type="ECO:0000256" key="1">
    <source>
        <dbReference type="SAM" id="MobiDB-lite"/>
    </source>
</evidence>
<feature type="region of interest" description="Disordered" evidence="1">
    <location>
        <begin position="140"/>
        <end position="169"/>
    </location>
</feature>
<reference evidence="4" key="1">
    <citation type="journal article" date="2019" name="Int. J. Syst. Evol. Microbiol.">
        <title>The Global Catalogue of Microorganisms (GCM) 10K type strain sequencing project: providing services to taxonomists for standard genome sequencing and annotation.</title>
        <authorList>
            <consortium name="The Broad Institute Genomics Platform"/>
            <consortium name="The Broad Institute Genome Sequencing Center for Infectious Disease"/>
            <person name="Wu L."/>
            <person name="Ma J."/>
        </authorList>
    </citation>
    <scope>NUCLEOTIDE SEQUENCE [LARGE SCALE GENOMIC DNA]</scope>
    <source>
        <strain evidence="4">JCM 4505</strain>
    </source>
</reference>
<dbReference type="Proteomes" id="UP001501867">
    <property type="component" value="Unassembled WGS sequence"/>
</dbReference>
<accession>A0ABP3FFD2</accession>
<comment type="caution">
    <text evidence="3">The sequence shown here is derived from an EMBL/GenBank/DDBJ whole genome shotgun (WGS) entry which is preliminary data.</text>
</comment>
<dbReference type="Pfam" id="PF01814">
    <property type="entry name" value="Hemerythrin"/>
    <property type="match status" value="1"/>
</dbReference>
<organism evidence="3 4">
    <name type="scientific">Streptomyces polychromogenes</name>
    <dbReference type="NCBI Taxonomy" id="67342"/>
    <lineage>
        <taxon>Bacteria</taxon>
        <taxon>Bacillati</taxon>
        <taxon>Actinomycetota</taxon>
        <taxon>Actinomycetes</taxon>
        <taxon>Kitasatosporales</taxon>
        <taxon>Streptomycetaceae</taxon>
        <taxon>Streptomyces</taxon>
    </lineage>
</organism>
<sequence length="189" mass="20891">MGHGGDVVAELTADHDEVKEYFRRLGRTTAAEERRNIADLLTIELVRHSVAEEQYLYPAVREHLQDGDVIADKEIADHGRAERLMKQLQEEDAAGTRFTSVLRELEADVLAHIHDEEQNLFPALRHACGKEVLDELGDKTRRAKKTAPTRPHPGSPSTPPANKLLAPGLGLVDRARDLLTGRGKDDAAA</sequence>
<name>A0ABP3FFD2_9ACTN</name>
<protein>
    <submittedName>
        <fullName evidence="3">Hemerythrin domain-containing protein</fullName>
    </submittedName>
</protein>
<dbReference type="EMBL" id="BAAABV010000028">
    <property type="protein sequence ID" value="GAA0316489.1"/>
    <property type="molecule type" value="Genomic_DNA"/>
</dbReference>
<dbReference type="Gene3D" id="1.20.120.520">
    <property type="entry name" value="nmb1532 protein domain like"/>
    <property type="match status" value="1"/>
</dbReference>
<dbReference type="PANTHER" id="PTHR35585:SF1">
    <property type="entry name" value="HHE DOMAIN PROTEIN (AFU_ORTHOLOGUE AFUA_4G00730)"/>
    <property type="match status" value="1"/>
</dbReference>
<dbReference type="PANTHER" id="PTHR35585">
    <property type="entry name" value="HHE DOMAIN PROTEIN (AFU_ORTHOLOGUE AFUA_4G00730)"/>
    <property type="match status" value="1"/>
</dbReference>
<feature type="domain" description="Hemerythrin-like" evidence="2">
    <location>
        <begin position="7"/>
        <end position="124"/>
    </location>
</feature>
<proteinExistence type="predicted"/>